<evidence type="ECO:0000259" key="1">
    <source>
        <dbReference type="Pfam" id="PF14206"/>
    </source>
</evidence>
<comment type="caution">
    <text evidence="2">The sequence shown here is derived from an EMBL/GenBank/DDBJ whole genome shotgun (WGS) entry which is preliminary data.</text>
</comment>
<dbReference type="Pfam" id="PF14206">
    <property type="entry name" value="Cys_rich_CPCC"/>
    <property type="match status" value="1"/>
</dbReference>
<protein>
    <recommendedName>
        <fullName evidence="1">Cysteine-rich CPCC domain-containing protein</fullName>
    </recommendedName>
</protein>
<organism evidence="2 3">
    <name type="scientific">Kribbella antibiotica</name>
    <dbReference type="NCBI Taxonomy" id="190195"/>
    <lineage>
        <taxon>Bacteria</taxon>
        <taxon>Bacillati</taxon>
        <taxon>Actinomycetota</taxon>
        <taxon>Actinomycetes</taxon>
        <taxon>Propionibacteriales</taxon>
        <taxon>Kribbellaceae</taxon>
        <taxon>Kribbella</taxon>
    </lineage>
</organism>
<gene>
    <name evidence="2" type="ORF">E1263_39675</name>
</gene>
<keyword evidence="3" id="KW-1185">Reference proteome</keyword>
<dbReference type="EMBL" id="SMKX01000219">
    <property type="protein sequence ID" value="TDD44967.1"/>
    <property type="molecule type" value="Genomic_DNA"/>
</dbReference>
<dbReference type="OrthoDB" id="1456570at2"/>
<dbReference type="RefSeq" id="WP_132177149.1">
    <property type="nucleotide sequence ID" value="NZ_SMKX01000219.1"/>
</dbReference>
<name>A0A4V2YL14_9ACTN</name>
<dbReference type="AlphaFoldDB" id="A0A4V2YL14"/>
<proteinExistence type="predicted"/>
<feature type="domain" description="Cysteine-rich CPCC" evidence="1">
    <location>
        <begin position="9"/>
        <end position="68"/>
    </location>
</feature>
<reference evidence="2 3" key="1">
    <citation type="submission" date="2019-03" db="EMBL/GenBank/DDBJ databases">
        <title>Draft genome sequences of novel Actinobacteria.</title>
        <authorList>
            <person name="Sahin N."/>
            <person name="Ay H."/>
            <person name="Saygin H."/>
        </authorList>
    </citation>
    <scope>NUCLEOTIDE SEQUENCE [LARGE SCALE GENOMIC DNA]</scope>
    <source>
        <strain evidence="2 3">JCM 13523</strain>
    </source>
</reference>
<dbReference type="InterPro" id="IPR025983">
    <property type="entry name" value="Cys_rich_CPCC"/>
</dbReference>
<accession>A0A4V2YL14</accession>
<dbReference type="Proteomes" id="UP000295124">
    <property type="component" value="Unassembled WGS sequence"/>
</dbReference>
<sequence>MAPPAQARKAGSYEICSICFWEDDAVQLRWPDWAGGANSLSLRDAQRTFARFGAMEERFVSKVRSPEAADRVDEGWRPIDVRQDHFEPRGVQERPWPPDYTVLYWWRSTFWRRK</sequence>
<evidence type="ECO:0000313" key="3">
    <source>
        <dbReference type="Proteomes" id="UP000295124"/>
    </source>
</evidence>
<evidence type="ECO:0000313" key="2">
    <source>
        <dbReference type="EMBL" id="TDD44967.1"/>
    </source>
</evidence>